<dbReference type="Proteomes" id="UP000194137">
    <property type="component" value="Chromosome"/>
</dbReference>
<protein>
    <submittedName>
        <fullName evidence="5">NnrU family protein</fullName>
    </submittedName>
</protein>
<sequence>MGLVTLVLGLIVFIAPHVFVTQRQARANLIARIGEGPYKIGFSILSAIGIVLIAYGFAWYRASEWINVWSPPVWTRHLALVLVWPAIIMIVAAYIPGNIKRVLKHPMLAGVKLWALAHLLANGDLGSIILFGSILAWAVYDRISLKRRTDAGAPSIPVGGWPRDVAAVIVGTLVYLVLAFWFHPAVIGVPVMPR</sequence>
<keyword evidence="4" id="KW-0472">Membrane</keyword>
<evidence type="ECO:0000313" key="6">
    <source>
        <dbReference type="Proteomes" id="UP000194137"/>
    </source>
</evidence>
<proteinExistence type="predicted"/>
<name>A0A1W6ZXR2_9HYPH</name>
<dbReference type="KEGG" id="psin:CAK95_26070"/>
<dbReference type="OrthoDB" id="5293641at2"/>
<comment type="subcellular location">
    <subcellularLocation>
        <location evidence="1">Membrane</location>
        <topology evidence="1">Multi-pass membrane protein</topology>
    </subcellularLocation>
</comment>
<gene>
    <name evidence="5" type="ORF">CAK95_26070</name>
</gene>
<organism evidence="5 6">
    <name type="scientific">Pseudorhodoplanes sinuspersici</name>
    <dbReference type="NCBI Taxonomy" id="1235591"/>
    <lineage>
        <taxon>Bacteria</taxon>
        <taxon>Pseudomonadati</taxon>
        <taxon>Pseudomonadota</taxon>
        <taxon>Alphaproteobacteria</taxon>
        <taxon>Hyphomicrobiales</taxon>
        <taxon>Pseudorhodoplanes</taxon>
    </lineage>
</organism>
<evidence type="ECO:0000256" key="3">
    <source>
        <dbReference type="ARBA" id="ARBA00022989"/>
    </source>
</evidence>
<dbReference type="EMBL" id="CP021112">
    <property type="protein sequence ID" value="ARQ02177.1"/>
    <property type="molecule type" value="Genomic_DNA"/>
</dbReference>
<reference evidence="5 6" key="1">
    <citation type="submission" date="2017-05" db="EMBL/GenBank/DDBJ databases">
        <title>Full genome sequence of Pseudorhodoplanes sinuspersici.</title>
        <authorList>
            <person name="Dastgheib S.M.M."/>
            <person name="Shavandi M."/>
            <person name="Tirandaz H."/>
        </authorList>
    </citation>
    <scope>NUCLEOTIDE SEQUENCE [LARGE SCALE GENOMIC DNA]</scope>
    <source>
        <strain evidence="5 6">RIPI110</strain>
    </source>
</reference>
<keyword evidence="3" id="KW-1133">Transmembrane helix</keyword>
<dbReference type="STRING" id="1235591.CAK95_26070"/>
<dbReference type="InterPro" id="IPR009915">
    <property type="entry name" value="NnrU_dom"/>
</dbReference>
<keyword evidence="2" id="KW-0812">Transmembrane</keyword>
<evidence type="ECO:0000256" key="1">
    <source>
        <dbReference type="ARBA" id="ARBA00004141"/>
    </source>
</evidence>
<evidence type="ECO:0000256" key="2">
    <source>
        <dbReference type="ARBA" id="ARBA00022692"/>
    </source>
</evidence>
<evidence type="ECO:0000256" key="4">
    <source>
        <dbReference type="ARBA" id="ARBA00023136"/>
    </source>
</evidence>
<evidence type="ECO:0000313" key="5">
    <source>
        <dbReference type="EMBL" id="ARQ02177.1"/>
    </source>
</evidence>
<dbReference type="AlphaFoldDB" id="A0A1W6ZXR2"/>
<keyword evidence="6" id="KW-1185">Reference proteome</keyword>
<dbReference type="GO" id="GO:0016020">
    <property type="term" value="C:membrane"/>
    <property type="evidence" value="ECO:0007669"/>
    <property type="project" value="UniProtKB-SubCell"/>
</dbReference>
<dbReference type="RefSeq" id="WP_086090608.1">
    <property type="nucleotide sequence ID" value="NZ_CP021112.1"/>
</dbReference>
<accession>A0A1W6ZXR2</accession>
<dbReference type="Pfam" id="PF07298">
    <property type="entry name" value="NnrU"/>
    <property type="match status" value="1"/>
</dbReference>